<evidence type="ECO:0000313" key="3">
    <source>
        <dbReference type="Proteomes" id="UP000321224"/>
    </source>
</evidence>
<feature type="compositionally biased region" description="Low complexity" evidence="1">
    <location>
        <begin position="37"/>
        <end position="48"/>
    </location>
</feature>
<comment type="caution">
    <text evidence="2">The sequence shown here is derived from an EMBL/GenBank/DDBJ whole genome shotgun (WGS) entry which is preliminary data.</text>
</comment>
<evidence type="ECO:0000256" key="1">
    <source>
        <dbReference type="SAM" id="MobiDB-lite"/>
    </source>
</evidence>
<dbReference type="AlphaFoldDB" id="A0A511HNR6"/>
<proteinExistence type="predicted"/>
<dbReference type="Proteomes" id="UP000321224">
    <property type="component" value="Unassembled WGS sequence"/>
</dbReference>
<sequence length="91" mass="9529">MLAHVGEEGGDAGFHETGAEARTVTGEDRRFHAPDLSGSSVSRSRSGRCLPDVASGGQAVARERRAAASSEGRAPWPAVKRGYAGSMKFSR</sequence>
<protein>
    <submittedName>
        <fullName evidence="2">Uncharacterized protein</fullName>
    </submittedName>
</protein>
<organism evidence="2 3">
    <name type="scientific">Myxococcus virescens</name>
    <dbReference type="NCBI Taxonomy" id="83456"/>
    <lineage>
        <taxon>Bacteria</taxon>
        <taxon>Pseudomonadati</taxon>
        <taxon>Myxococcota</taxon>
        <taxon>Myxococcia</taxon>
        <taxon>Myxococcales</taxon>
        <taxon>Cystobacterineae</taxon>
        <taxon>Myxococcaceae</taxon>
        <taxon>Myxococcus</taxon>
    </lineage>
</organism>
<name>A0A511HNR6_9BACT</name>
<feature type="region of interest" description="Disordered" evidence="1">
    <location>
        <begin position="1"/>
        <end position="91"/>
    </location>
</feature>
<gene>
    <name evidence="2" type="ORF">MVI01_70220</name>
</gene>
<accession>A0A511HNR6</accession>
<feature type="compositionally biased region" description="Basic and acidic residues" evidence="1">
    <location>
        <begin position="13"/>
        <end position="33"/>
    </location>
</feature>
<reference evidence="2 3" key="1">
    <citation type="submission" date="2019-07" db="EMBL/GenBank/DDBJ databases">
        <title>Whole genome shotgun sequence of Myxococcus virescens NBRC 100334.</title>
        <authorList>
            <person name="Hosoyama A."/>
            <person name="Uohara A."/>
            <person name="Ohji S."/>
            <person name="Ichikawa N."/>
        </authorList>
    </citation>
    <scope>NUCLEOTIDE SEQUENCE [LARGE SCALE GENOMIC DNA]</scope>
    <source>
        <strain evidence="2 3">NBRC 100334</strain>
    </source>
</reference>
<dbReference type="EMBL" id="BJVY01000065">
    <property type="protein sequence ID" value="GEL75238.1"/>
    <property type="molecule type" value="Genomic_DNA"/>
</dbReference>
<evidence type="ECO:0000313" key="2">
    <source>
        <dbReference type="EMBL" id="GEL75238.1"/>
    </source>
</evidence>